<accession>A0AAD5TYW0</accession>
<proteinExistence type="predicted"/>
<comment type="caution">
    <text evidence="1">The sequence shown here is derived from an EMBL/GenBank/DDBJ whole genome shotgun (WGS) entry which is preliminary data.</text>
</comment>
<keyword evidence="2" id="KW-1185">Reference proteome</keyword>
<evidence type="ECO:0000313" key="2">
    <source>
        <dbReference type="Proteomes" id="UP001211065"/>
    </source>
</evidence>
<dbReference type="Pfam" id="PF05990">
    <property type="entry name" value="DUF900"/>
    <property type="match status" value="1"/>
</dbReference>
<dbReference type="PANTHER" id="PTHR47842">
    <property type="entry name" value="EXPRESSED PROTEIN"/>
    <property type="match status" value="1"/>
</dbReference>
<dbReference type="PANTHER" id="PTHR47842:SF1">
    <property type="entry name" value="DUF676 DOMAIN-CONTAINING PROTEIN"/>
    <property type="match status" value="1"/>
</dbReference>
<gene>
    <name evidence="1" type="ORF">HK099_005907</name>
</gene>
<dbReference type="AlphaFoldDB" id="A0AAD5TYW0"/>
<protein>
    <recommendedName>
        <fullName evidence="3">DUF676 domain-containing protein</fullName>
    </recommendedName>
</protein>
<evidence type="ECO:0000313" key="1">
    <source>
        <dbReference type="EMBL" id="KAJ3216338.1"/>
    </source>
</evidence>
<dbReference type="Proteomes" id="UP001211065">
    <property type="component" value="Unassembled WGS sequence"/>
</dbReference>
<organism evidence="1 2">
    <name type="scientific">Clydaea vesicula</name>
    <dbReference type="NCBI Taxonomy" id="447962"/>
    <lineage>
        <taxon>Eukaryota</taxon>
        <taxon>Fungi</taxon>
        <taxon>Fungi incertae sedis</taxon>
        <taxon>Chytridiomycota</taxon>
        <taxon>Chytridiomycota incertae sedis</taxon>
        <taxon>Chytridiomycetes</taxon>
        <taxon>Lobulomycetales</taxon>
        <taxon>Lobulomycetaceae</taxon>
        <taxon>Clydaea</taxon>
    </lineage>
</organism>
<dbReference type="EMBL" id="JADGJW010000483">
    <property type="protein sequence ID" value="KAJ3216338.1"/>
    <property type="molecule type" value="Genomic_DNA"/>
</dbReference>
<dbReference type="InterPro" id="IPR010297">
    <property type="entry name" value="DUF900_hydrolase"/>
</dbReference>
<evidence type="ECO:0008006" key="3">
    <source>
        <dbReference type="Google" id="ProtNLM"/>
    </source>
</evidence>
<reference evidence="1" key="1">
    <citation type="submission" date="2020-05" db="EMBL/GenBank/DDBJ databases">
        <title>Phylogenomic resolution of chytrid fungi.</title>
        <authorList>
            <person name="Stajich J.E."/>
            <person name="Amses K."/>
            <person name="Simmons R."/>
            <person name="Seto K."/>
            <person name="Myers J."/>
            <person name="Bonds A."/>
            <person name="Quandt C.A."/>
            <person name="Barry K."/>
            <person name="Liu P."/>
            <person name="Grigoriev I."/>
            <person name="Longcore J.E."/>
            <person name="James T.Y."/>
        </authorList>
    </citation>
    <scope>NUCLEOTIDE SEQUENCE</scope>
    <source>
        <strain evidence="1">JEL0476</strain>
    </source>
</reference>
<sequence>MDFKEAKIGKKKKNNLNDLFFNCYISFYDFPGDLYDKVTEISNDLKVSFDTAPYEYDCKGDATLHSEALADLLINEANSTIRPMVFLISHSMGGILLIDALRELKKLNKVRFKKDQFCHSNLEQVVNVGALISFDTPYFGVQHEIILEKSLTAMHTYTTEFLESKVGIPKHLIKAPRQPEDITGWGFAGIATLAIGGFMYATDKKFKTSVNGIYQQHKDVFEQYGKFLGPLLNEGEKEKRMEDLLKFESRNLFYIAQMIKKVVPIVSESDVEKEEWVYEENLPSSSFSSCNIAGPSHSIETFILMPPPKFANLFTLLKYHDDSDNNLVGSSEPVKKNDIDAVSVHTSMFKKDFNPSNYSSILEDCTNLIIDVYLQWTCEGDAPKDFDILDLD</sequence>
<name>A0AAD5TYW0_9FUNG</name>